<reference evidence="1 2" key="1">
    <citation type="submission" date="2024-06" db="EMBL/GenBank/DDBJ databases">
        <title>Genomic Encyclopedia of Type Strains, Phase V (KMG-V): Genome sequencing to study the core and pangenomes of soil and plant-associated prokaryotes.</title>
        <authorList>
            <person name="Whitman W."/>
        </authorList>
    </citation>
    <scope>NUCLEOTIDE SEQUENCE [LARGE SCALE GENOMIC DNA]</scope>
    <source>
        <strain evidence="1 2">NE40</strain>
    </source>
</reference>
<dbReference type="Proteomes" id="UP001549366">
    <property type="component" value="Unassembled WGS sequence"/>
</dbReference>
<proteinExistence type="predicted"/>
<gene>
    <name evidence="1" type="ORF">V5J35_002843</name>
</gene>
<evidence type="ECO:0000313" key="2">
    <source>
        <dbReference type="Proteomes" id="UP001549366"/>
    </source>
</evidence>
<comment type="caution">
    <text evidence="1">The sequence shown here is derived from an EMBL/GenBank/DDBJ whole genome shotgun (WGS) entry which is preliminary data.</text>
</comment>
<dbReference type="EMBL" id="JBEWTB010000002">
    <property type="protein sequence ID" value="MET4757651.1"/>
    <property type="molecule type" value="Genomic_DNA"/>
</dbReference>
<name>A0ABV2SK88_9GAMM</name>
<accession>A0ABV2SK88</accession>
<keyword evidence="2" id="KW-1185">Reference proteome</keyword>
<organism evidence="1 2">
    <name type="scientific">Endozoicomonas lisbonensis</name>
    <dbReference type="NCBI Taxonomy" id="3120522"/>
    <lineage>
        <taxon>Bacteria</taxon>
        <taxon>Pseudomonadati</taxon>
        <taxon>Pseudomonadota</taxon>
        <taxon>Gammaproteobacteria</taxon>
        <taxon>Oceanospirillales</taxon>
        <taxon>Endozoicomonadaceae</taxon>
        <taxon>Endozoicomonas</taxon>
    </lineage>
</organism>
<protein>
    <submittedName>
        <fullName evidence="1">Uncharacterized protein</fullName>
    </submittedName>
</protein>
<sequence>MLRTVWLGYLFGMLVLLSAVHRIALATPGADDYPSADHTSFKSNLQDMGVSSKITSFSEPLYKLFSITQLSLNYTDYSSMLSALDTNWKKETVLSSKITDQQKVEIKKLLLNTPVRGVHHPEKDNNEGLIPYSEPHQSLVIFFSSHIQPMLKNLNKLKEIKKHIANNDFFTANVLLVSSTTYYRFDELLKLESSSDLSEHFKILLRGKKLISQSDLAKGLFGKFFSWPVIDTIPFDSSQHFSHELEKFLSQTQNYEVYSRIILATFQPYCEEAKIIVTNKLKHNYSFYHSCLDFYTETQADYPSMVVIADSLNALRHWIEN</sequence>
<dbReference type="RefSeq" id="WP_354016420.1">
    <property type="nucleotide sequence ID" value="NZ_JBEWTB010000002.1"/>
</dbReference>
<evidence type="ECO:0000313" key="1">
    <source>
        <dbReference type="EMBL" id="MET4757651.1"/>
    </source>
</evidence>